<keyword evidence="9" id="KW-0472">Membrane</keyword>
<evidence type="ECO:0000256" key="2">
    <source>
        <dbReference type="ARBA" id="ARBA00022801"/>
    </source>
</evidence>
<dbReference type="SUPFAM" id="SSF50494">
    <property type="entry name" value="Trypsin-like serine proteases"/>
    <property type="match status" value="1"/>
</dbReference>
<name>A0A834FMA9_ORYME</name>
<evidence type="ECO:0000256" key="9">
    <source>
        <dbReference type="SAM" id="Phobius"/>
    </source>
</evidence>
<sequence>MPIPNSTIDESARPLNSRRGGNMKKSTNPYVAFKDKLSKRTKTLLIILFVVAILVLFSVTGYYVSKLIKSKYFFCSRSVKFIPLGKACDKQIDCSDGEDENDCVLNFEANTTFPVRLASSQNILQVYSESSGWSSVCSNEWTQQHTETACKQLGYTKNPTSTYIQVSSLTLSLKNGKFSSVRPGPSSTPIHQATSSSSVCRSGSVVSVTCSDCGVSKSEPYSRIVGGNTTDIADYPWQVSLQVNDQHTCGGSLVSPRWIVTAAHCFNGNNQVTSRWTVMSGRSYLTTIGASYVDKILVHKKYIPQQQDYDIALIRLSSPITVGDYRRPVCLPPKDLALASQTPLFVTGWGYLTEEGSVSSTLQEAEVPLIDWNTCSKLPIYRNTLTQRMICAGYLGGEVDACKGDSGGPLVHFLSRQWTLVGVVSWGIGCARANSPGVYTNVDEMLNWIQTTIEKNS</sequence>
<keyword evidence="1 7" id="KW-0645">Protease</keyword>
<dbReference type="EMBL" id="WKFB01000077">
    <property type="protein sequence ID" value="KAF6736849.1"/>
    <property type="molecule type" value="Genomic_DNA"/>
</dbReference>
<comment type="caution">
    <text evidence="12">The sequence shown here is derived from an EMBL/GenBank/DDBJ whole genome shotgun (WGS) entry which is preliminary data.</text>
</comment>
<reference evidence="12" key="1">
    <citation type="journal article" name="BMC Genomics">
        <title>Long-read sequencing and de novo genome assembly of marine medaka (Oryzias melastigma).</title>
        <authorList>
            <person name="Liang P."/>
            <person name="Saqib H.S.A."/>
            <person name="Ni X."/>
            <person name="Shen Y."/>
        </authorList>
    </citation>
    <scope>NUCLEOTIDE SEQUENCE</scope>
    <source>
        <strain evidence="12">Bigg-433</strain>
    </source>
</reference>
<dbReference type="InterPro" id="IPR033116">
    <property type="entry name" value="TRYPSIN_SER"/>
</dbReference>
<evidence type="ECO:0000256" key="8">
    <source>
        <dbReference type="SAM" id="MobiDB-lite"/>
    </source>
</evidence>
<dbReference type="GO" id="GO:0006508">
    <property type="term" value="P:proteolysis"/>
    <property type="evidence" value="ECO:0007669"/>
    <property type="project" value="UniProtKB-KW"/>
</dbReference>
<evidence type="ECO:0000256" key="4">
    <source>
        <dbReference type="ARBA" id="ARBA00023157"/>
    </source>
</evidence>
<feature type="transmembrane region" description="Helical" evidence="9">
    <location>
        <begin position="44"/>
        <end position="64"/>
    </location>
</feature>
<dbReference type="FunFam" id="2.40.10.10:FF:000003">
    <property type="entry name" value="Transmembrane serine protease 3"/>
    <property type="match status" value="1"/>
</dbReference>
<evidence type="ECO:0000259" key="10">
    <source>
        <dbReference type="PROSITE" id="PS50240"/>
    </source>
</evidence>
<proteinExistence type="predicted"/>
<dbReference type="Gene3D" id="4.10.400.10">
    <property type="entry name" value="Low-density Lipoprotein Receptor"/>
    <property type="match status" value="1"/>
</dbReference>
<dbReference type="GO" id="GO:0004252">
    <property type="term" value="F:serine-type endopeptidase activity"/>
    <property type="evidence" value="ECO:0007669"/>
    <property type="project" value="InterPro"/>
</dbReference>
<dbReference type="InterPro" id="IPR036055">
    <property type="entry name" value="LDL_receptor-like_sf"/>
</dbReference>
<dbReference type="PRINTS" id="PR00722">
    <property type="entry name" value="CHYMOTRYPSIN"/>
</dbReference>
<feature type="domain" description="Peptidase S1" evidence="10">
    <location>
        <begin position="224"/>
        <end position="454"/>
    </location>
</feature>
<dbReference type="InterPro" id="IPR036772">
    <property type="entry name" value="SRCR-like_dom_sf"/>
</dbReference>
<accession>A0A834FMA9</accession>
<dbReference type="Gene3D" id="2.40.10.10">
    <property type="entry name" value="Trypsin-like serine proteases"/>
    <property type="match status" value="1"/>
</dbReference>
<keyword evidence="9" id="KW-1133">Transmembrane helix</keyword>
<dbReference type="SUPFAM" id="SSF57424">
    <property type="entry name" value="LDL receptor-like module"/>
    <property type="match status" value="1"/>
</dbReference>
<dbReference type="InterPro" id="IPR043504">
    <property type="entry name" value="Peptidase_S1_PA_chymotrypsin"/>
</dbReference>
<evidence type="ECO:0000313" key="13">
    <source>
        <dbReference type="Proteomes" id="UP000646548"/>
    </source>
</evidence>
<comment type="caution">
    <text evidence="6">Lacks conserved residue(s) required for the propagation of feature annotation.</text>
</comment>
<evidence type="ECO:0000256" key="5">
    <source>
        <dbReference type="ARBA" id="ARBA00023180"/>
    </source>
</evidence>
<dbReference type="SUPFAM" id="SSF56487">
    <property type="entry name" value="SRCR-like"/>
    <property type="match status" value="1"/>
</dbReference>
<dbReference type="Gene3D" id="3.10.250.10">
    <property type="entry name" value="SRCR-like domain"/>
    <property type="match status" value="1"/>
</dbReference>
<keyword evidence="4" id="KW-1015">Disulfide bond</keyword>
<dbReference type="PROSITE" id="PS50287">
    <property type="entry name" value="SRCR_2"/>
    <property type="match status" value="1"/>
</dbReference>
<keyword evidence="3 7" id="KW-0720">Serine protease</keyword>
<feature type="region of interest" description="Disordered" evidence="8">
    <location>
        <begin position="1"/>
        <end position="23"/>
    </location>
</feature>
<dbReference type="AlphaFoldDB" id="A0A834FMA9"/>
<organism evidence="12 13">
    <name type="scientific">Oryzias melastigma</name>
    <name type="common">Marine medaka</name>
    <dbReference type="NCBI Taxonomy" id="30732"/>
    <lineage>
        <taxon>Eukaryota</taxon>
        <taxon>Metazoa</taxon>
        <taxon>Chordata</taxon>
        <taxon>Craniata</taxon>
        <taxon>Vertebrata</taxon>
        <taxon>Euteleostomi</taxon>
        <taxon>Actinopterygii</taxon>
        <taxon>Neopterygii</taxon>
        <taxon>Teleostei</taxon>
        <taxon>Neoteleostei</taxon>
        <taxon>Acanthomorphata</taxon>
        <taxon>Ovalentaria</taxon>
        <taxon>Atherinomorphae</taxon>
        <taxon>Beloniformes</taxon>
        <taxon>Adrianichthyidae</taxon>
        <taxon>Oryziinae</taxon>
        <taxon>Oryzias</taxon>
    </lineage>
</organism>
<dbReference type="PROSITE" id="PS00134">
    <property type="entry name" value="TRYPSIN_HIS"/>
    <property type="match status" value="1"/>
</dbReference>
<gene>
    <name evidence="12" type="ORF">FQA47_014032</name>
</gene>
<dbReference type="SMART" id="SM00202">
    <property type="entry name" value="SR"/>
    <property type="match status" value="1"/>
</dbReference>
<keyword evidence="2 7" id="KW-0378">Hydrolase</keyword>
<keyword evidence="9 12" id="KW-0812">Transmembrane</keyword>
<dbReference type="CDD" id="cd00190">
    <property type="entry name" value="Tryp_SPc"/>
    <property type="match status" value="1"/>
</dbReference>
<dbReference type="PANTHER" id="PTHR24252">
    <property type="entry name" value="ACROSIN-RELATED"/>
    <property type="match status" value="1"/>
</dbReference>
<evidence type="ECO:0000259" key="11">
    <source>
        <dbReference type="PROSITE" id="PS50287"/>
    </source>
</evidence>
<evidence type="ECO:0000256" key="6">
    <source>
        <dbReference type="PROSITE-ProRule" id="PRU00196"/>
    </source>
</evidence>
<dbReference type="InterPro" id="IPR002172">
    <property type="entry name" value="LDrepeatLR_classA_rpt"/>
</dbReference>
<dbReference type="SMART" id="SM00020">
    <property type="entry name" value="Tryp_SPc"/>
    <property type="match status" value="1"/>
</dbReference>
<keyword evidence="5" id="KW-0325">Glycoprotein</keyword>
<dbReference type="Pfam" id="PF15494">
    <property type="entry name" value="SRCR_2"/>
    <property type="match status" value="1"/>
</dbReference>
<dbReference type="PROSITE" id="PS00135">
    <property type="entry name" value="TRYPSIN_SER"/>
    <property type="match status" value="1"/>
</dbReference>
<dbReference type="GO" id="GO:0016020">
    <property type="term" value="C:membrane"/>
    <property type="evidence" value="ECO:0007669"/>
    <property type="project" value="InterPro"/>
</dbReference>
<evidence type="ECO:0000256" key="7">
    <source>
        <dbReference type="RuleBase" id="RU363034"/>
    </source>
</evidence>
<dbReference type="CDD" id="cd00112">
    <property type="entry name" value="LDLa"/>
    <property type="match status" value="1"/>
</dbReference>
<dbReference type="InterPro" id="IPR001254">
    <property type="entry name" value="Trypsin_dom"/>
</dbReference>
<dbReference type="Pfam" id="PF00089">
    <property type="entry name" value="Trypsin"/>
    <property type="match status" value="1"/>
</dbReference>
<dbReference type="InterPro" id="IPR001314">
    <property type="entry name" value="Peptidase_S1A"/>
</dbReference>
<evidence type="ECO:0000256" key="3">
    <source>
        <dbReference type="ARBA" id="ARBA00022825"/>
    </source>
</evidence>
<dbReference type="InterPro" id="IPR001190">
    <property type="entry name" value="SRCR"/>
</dbReference>
<protein>
    <submittedName>
        <fullName evidence="12">Transmembrane protease serine 4</fullName>
    </submittedName>
</protein>
<dbReference type="PANTHER" id="PTHR24252:SF7">
    <property type="entry name" value="HYALIN"/>
    <property type="match status" value="1"/>
</dbReference>
<dbReference type="InterPro" id="IPR009003">
    <property type="entry name" value="Peptidase_S1_PA"/>
</dbReference>
<evidence type="ECO:0000313" key="12">
    <source>
        <dbReference type="EMBL" id="KAF6736849.1"/>
    </source>
</evidence>
<dbReference type="InterPro" id="IPR018114">
    <property type="entry name" value="TRYPSIN_HIS"/>
</dbReference>
<evidence type="ECO:0000256" key="1">
    <source>
        <dbReference type="ARBA" id="ARBA00022670"/>
    </source>
</evidence>
<feature type="domain" description="SRCR" evidence="11">
    <location>
        <begin position="105"/>
        <end position="211"/>
    </location>
</feature>
<dbReference type="Proteomes" id="UP000646548">
    <property type="component" value="Unassembled WGS sequence"/>
</dbReference>
<dbReference type="PROSITE" id="PS50240">
    <property type="entry name" value="TRYPSIN_DOM"/>
    <property type="match status" value="1"/>
</dbReference>